<dbReference type="InterPro" id="IPR016152">
    <property type="entry name" value="PTrfase/Anion_transptr"/>
</dbReference>
<name>A0A071MCH1_9BURK</name>
<feature type="region of interest" description="Disordered" evidence="1">
    <location>
        <begin position="1"/>
        <end position="25"/>
    </location>
</feature>
<dbReference type="OrthoDB" id="95460at2"/>
<evidence type="ECO:0000313" key="3">
    <source>
        <dbReference type="EMBL" id="KEA58599.1"/>
    </source>
</evidence>
<feature type="domain" description="PTS EIIA type-2" evidence="2">
    <location>
        <begin position="29"/>
        <end position="172"/>
    </location>
</feature>
<dbReference type="PANTHER" id="PTHR47738:SF1">
    <property type="entry name" value="NITROGEN REGULATORY PROTEIN"/>
    <property type="match status" value="1"/>
</dbReference>
<evidence type="ECO:0000259" key="2">
    <source>
        <dbReference type="PROSITE" id="PS51094"/>
    </source>
</evidence>
<dbReference type="Pfam" id="PF00359">
    <property type="entry name" value="PTS_EIIA_2"/>
    <property type="match status" value="1"/>
</dbReference>
<dbReference type="InterPro" id="IPR002178">
    <property type="entry name" value="PTS_EIIA_type-2_dom"/>
</dbReference>
<sequence length="173" mass="18803">MQTQQAAAGGQPDLPRRRGGTPSAARLADACPVDNILLDVPAESATQLFDLVARHIARSGGVSAERIRTELARREQLGSTGLGQGVAIPHARVDGLDSAVALFVRALYPFAFNAPDRKPVREFIVLVLPQADDRTHLELLADAARCFSERAFRHASRDARTPGELHLLMQRTH</sequence>
<dbReference type="CDD" id="cd00211">
    <property type="entry name" value="PTS_IIA_fru"/>
    <property type="match status" value="1"/>
</dbReference>
<dbReference type="EMBL" id="JJOA01000013">
    <property type="protein sequence ID" value="KEA58599.1"/>
    <property type="molecule type" value="Genomic_DNA"/>
</dbReference>
<dbReference type="PANTHER" id="PTHR47738">
    <property type="entry name" value="PTS SYSTEM FRUCTOSE-LIKE EIIA COMPONENT-RELATED"/>
    <property type="match status" value="1"/>
</dbReference>
<dbReference type="InterPro" id="IPR051541">
    <property type="entry name" value="PTS_SugarTrans_NitroReg"/>
</dbReference>
<organism evidence="3">
    <name type="scientific">Burkholderia cenocepacia</name>
    <dbReference type="NCBI Taxonomy" id="95486"/>
    <lineage>
        <taxon>Bacteria</taxon>
        <taxon>Pseudomonadati</taxon>
        <taxon>Pseudomonadota</taxon>
        <taxon>Betaproteobacteria</taxon>
        <taxon>Burkholderiales</taxon>
        <taxon>Burkholderiaceae</taxon>
        <taxon>Burkholderia</taxon>
        <taxon>Burkholderia cepacia complex</taxon>
    </lineage>
</organism>
<proteinExistence type="predicted"/>
<dbReference type="AlphaFoldDB" id="A0A071MCH1"/>
<dbReference type="SUPFAM" id="SSF55804">
    <property type="entry name" value="Phoshotransferase/anion transport protein"/>
    <property type="match status" value="1"/>
</dbReference>
<protein>
    <submittedName>
        <fullName evidence="3">PTS fructose transporter subunit IIA</fullName>
    </submittedName>
</protein>
<dbReference type="GO" id="GO:0030295">
    <property type="term" value="F:protein kinase activator activity"/>
    <property type="evidence" value="ECO:0007669"/>
    <property type="project" value="TreeGrafter"/>
</dbReference>
<dbReference type="Gene3D" id="3.40.930.10">
    <property type="entry name" value="Mannitol-specific EII, Chain A"/>
    <property type="match status" value="1"/>
</dbReference>
<dbReference type="PROSITE" id="PS00372">
    <property type="entry name" value="PTS_EIIA_TYPE_2_HIS"/>
    <property type="match status" value="1"/>
</dbReference>
<reference evidence="3" key="1">
    <citation type="submission" date="2014-04" db="EMBL/GenBank/DDBJ databases">
        <title>In planta biocontrol of soil-borne Fusarium wilt of banana through a plant endophytic bacterium, Burkholderia cenocepacia 869T2.</title>
        <authorList>
            <person name="Ho Y.-N."/>
            <person name="Chiang H.-M."/>
            <person name="Chao C.-P."/>
            <person name="Su C.-C."/>
            <person name="Hsu H.-F."/>
            <person name="Guo C.-T."/>
            <person name="Hsieh J.-L."/>
            <person name="Huang C.-C."/>
        </authorList>
    </citation>
    <scope>NUCLEOTIDE SEQUENCE [LARGE SCALE GENOMIC DNA]</scope>
    <source>
        <strain evidence="3">869T2</strain>
    </source>
</reference>
<comment type="caution">
    <text evidence="3">The sequence shown here is derived from an EMBL/GenBank/DDBJ whole genome shotgun (WGS) entry which is preliminary data.</text>
</comment>
<evidence type="ECO:0000256" key="1">
    <source>
        <dbReference type="SAM" id="MobiDB-lite"/>
    </source>
</evidence>
<gene>
    <name evidence="3" type="ORF">DT99_15705</name>
</gene>
<dbReference type="PROSITE" id="PS51094">
    <property type="entry name" value="PTS_EIIA_TYPE_2"/>
    <property type="match status" value="1"/>
</dbReference>
<accession>A0A071MCH1</accession>